<feature type="transmembrane region" description="Helical" evidence="1">
    <location>
        <begin position="99"/>
        <end position="117"/>
    </location>
</feature>
<comment type="caution">
    <text evidence="3">The sequence shown here is derived from an EMBL/GenBank/DDBJ whole genome shotgun (WGS) entry which is preliminary data.</text>
</comment>
<evidence type="ECO:0000313" key="3">
    <source>
        <dbReference type="EMBL" id="MBF0637514.1"/>
    </source>
</evidence>
<organism evidence="3 4">
    <name type="scientific">Prosthecochloris ethylica</name>
    <dbReference type="NCBI Taxonomy" id="2743976"/>
    <lineage>
        <taxon>Bacteria</taxon>
        <taxon>Pseudomonadati</taxon>
        <taxon>Chlorobiota</taxon>
        <taxon>Chlorobiia</taxon>
        <taxon>Chlorobiales</taxon>
        <taxon>Chlorobiaceae</taxon>
        <taxon>Prosthecochloris</taxon>
    </lineage>
</organism>
<keyword evidence="4" id="KW-1185">Reference proteome</keyword>
<gene>
    <name evidence="3" type="ORF">INT08_10075</name>
</gene>
<dbReference type="InterPro" id="IPR025517">
    <property type="entry name" value="DUF4405"/>
</dbReference>
<dbReference type="EMBL" id="JADGII010000024">
    <property type="protein sequence ID" value="MBF0637514.1"/>
    <property type="molecule type" value="Genomic_DNA"/>
</dbReference>
<feature type="transmembrane region" description="Helical" evidence="1">
    <location>
        <begin position="59"/>
        <end position="78"/>
    </location>
</feature>
<name>A0ABR9XU74_9CHLB</name>
<protein>
    <submittedName>
        <fullName evidence="3">DUF4405 domain-containing protein</fullName>
    </submittedName>
</protein>
<dbReference type="RefSeq" id="WP_175187248.1">
    <property type="nucleotide sequence ID" value="NZ_JABVZQ010000006.1"/>
</dbReference>
<accession>A0ABR9XU74</accession>
<dbReference type="Pfam" id="PF14358">
    <property type="entry name" value="DUF4405"/>
    <property type="match status" value="1"/>
</dbReference>
<reference evidence="3 4" key="1">
    <citation type="journal article" date="2020" name="Microorganisms">
        <title>Simultaneous Genome Sequencing of Prosthecochloris ethylica and Desulfuromonas acetoxidans within a Syntrophic Mixture Reveals Unique Pili and Protein Interactions.</title>
        <authorList>
            <person name="Kyndt J.A."/>
            <person name="Van Beeumen J.J."/>
            <person name="Meyer T.E."/>
        </authorList>
    </citation>
    <scope>NUCLEOTIDE SEQUENCE [LARGE SCALE GENOMIC DNA]</scope>
    <source>
        <strain evidence="3 4">N3</strain>
    </source>
</reference>
<evidence type="ECO:0000259" key="2">
    <source>
        <dbReference type="Pfam" id="PF14358"/>
    </source>
</evidence>
<dbReference type="Proteomes" id="UP000619838">
    <property type="component" value="Unassembled WGS sequence"/>
</dbReference>
<evidence type="ECO:0000256" key="1">
    <source>
        <dbReference type="SAM" id="Phobius"/>
    </source>
</evidence>
<keyword evidence="1" id="KW-1133">Transmembrane helix</keyword>
<proteinExistence type="predicted"/>
<evidence type="ECO:0000313" key="4">
    <source>
        <dbReference type="Proteomes" id="UP000619838"/>
    </source>
</evidence>
<feature type="domain" description="Flavinylation-associated cytochrome" evidence="2">
    <location>
        <begin position="11"/>
        <end position="78"/>
    </location>
</feature>
<keyword evidence="1" id="KW-0472">Membrane</keyword>
<sequence length="223" mass="24892">MKKKTFSWRAFISLGLLLSFLVLLVSGVILYLAPAGRIANWTDWQILGLTKKEWQNQHTVFSLAFAILSIFHLFSINWKAFWSYLKSKTRGGLAKPAETLSILLLFTVTAIGTWMPLPPFSTIVDVGDNLTDSWEQVENQPPVPHMERLTLRDISTRYAPAASPQELKTRLEDNGISVISVDQTLEDIAGENGRSAEEIFSMLGIEMPKASRQGGGRGQGKNR</sequence>
<keyword evidence="1" id="KW-0812">Transmembrane</keyword>